<organism evidence="8 9">
    <name type="scientific">Mycobacterium xenopi</name>
    <dbReference type="NCBI Taxonomy" id="1789"/>
    <lineage>
        <taxon>Bacteria</taxon>
        <taxon>Bacillati</taxon>
        <taxon>Actinomycetota</taxon>
        <taxon>Actinomycetes</taxon>
        <taxon>Mycobacteriales</taxon>
        <taxon>Mycobacteriaceae</taxon>
        <taxon>Mycobacterium</taxon>
    </lineage>
</organism>
<feature type="region of interest" description="Disordered" evidence="6">
    <location>
        <begin position="1"/>
        <end position="25"/>
    </location>
</feature>
<dbReference type="SUPFAM" id="SSF46689">
    <property type="entry name" value="Homeodomain-like"/>
    <property type="match status" value="2"/>
</dbReference>
<dbReference type="Gene3D" id="1.10.357.10">
    <property type="entry name" value="Tetracycline Repressor, domain 2"/>
    <property type="match status" value="2"/>
</dbReference>
<dbReference type="GO" id="GO:0000976">
    <property type="term" value="F:transcription cis-regulatory region binding"/>
    <property type="evidence" value="ECO:0007669"/>
    <property type="project" value="TreeGrafter"/>
</dbReference>
<evidence type="ECO:0000259" key="7">
    <source>
        <dbReference type="PROSITE" id="PS50977"/>
    </source>
</evidence>
<feature type="domain" description="HTH tetR-type" evidence="7">
    <location>
        <begin position="250"/>
        <end position="310"/>
    </location>
</feature>
<dbReference type="InterPro" id="IPR001647">
    <property type="entry name" value="HTH_TetR"/>
</dbReference>
<dbReference type="EMBL" id="AP022314">
    <property type="protein sequence ID" value="BBU21159.1"/>
    <property type="molecule type" value="Genomic_DNA"/>
</dbReference>
<gene>
    <name evidence="8" type="ORF">MYXE_09480</name>
</gene>
<dbReference type="PROSITE" id="PS50977">
    <property type="entry name" value="HTH_TETR_2"/>
    <property type="match status" value="2"/>
</dbReference>
<dbReference type="PRINTS" id="PR00455">
    <property type="entry name" value="HTHTETR"/>
</dbReference>
<evidence type="ECO:0000313" key="9">
    <source>
        <dbReference type="Proteomes" id="UP000464624"/>
    </source>
</evidence>
<feature type="DNA-binding region" description="H-T-H motif" evidence="5">
    <location>
        <begin position="47"/>
        <end position="66"/>
    </location>
</feature>
<feature type="DNA-binding region" description="H-T-H motif" evidence="5">
    <location>
        <begin position="273"/>
        <end position="292"/>
    </location>
</feature>
<proteinExistence type="predicted"/>
<evidence type="ECO:0000256" key="5">
    <source>
        <dbReference type="PROSITE-ProRule" id="PRU00335"/>
    </source>
</evidence>
<feature type="domain" description="HTH tetR-type" evidence="7">
    <location>
        <begin position="24"/>
        <end position="84"/>
    </location>
</feature>
<protein>
    <recommendedName>
        <fullName evidence="7">HTH tetR-type domain-containing protein</fullName>
    </recommendedName>
</protein>
<evidence type="ECO:0000256" key="6">
    <source>
        <dbReference type="SAM" id="MobiDB-lite"/>
    </source>
</evidence>
<dbReference type="PANTHER" id="PTHR30055:SF234">
    <property type="entry name" value="HTH-TYPE TRANSCRIPTIONAL REGULATOR BETI"/>
    <property type="match status" value="1"/>
</dbReference>
<evidence type="ECO:0000256" key="3">
    <source>
        <dbReference type="ARBA" id="ARBA00023125"/>
    </source>
</evidence>
<evidence type="ECO:0000256" key="2">
    <source>
        <dbReference type="ARBA" id="ARBA00023015"/>
    </source>
</evidence>
<dbReference type="GO" id="GO:0003700">
    <property type="term" value="F:DNA-binding transcription factor activity"/>
    <property type="evidence" value="ECO:0007669"/>
    <property type="project" value="TreeGrafter"/>
</dbReference>
<dbReference type="PANTHER" id="PTHR30055">
    <property type="entry name" value="HTH-TYPE TRANSCRIPTIONAL REGULATOR RUTR"/>
    <property type="match status" value="1"/>
</dbReference>
<dbReference type="AlphaFoldDB" id="A0AAD1LZQ2"/>
<comment type="subunit">
    <text evidence="1">Homodimer.</text>
</comment>
<reference evidence="8 9" key="1">
    <citation type="submission" date="2019-12" db="EMBL/GenBank/DDBJ databases">
        <title>Complete genome sequence of Mycolicibacterium xenopi str. JCM15661T.</title>
        <authorList>
            <person name="Yoshida M."/>
            <person name="Fukano H."/>
            <person name="Asakura T."/>
            <person name="Hoshino Y."/>
        </authorList>
    </citation>
    <scope>NUCLEOTIDE SEQUENCE [LARGE SCALE GENOMIC DNA]</scope>
    <source>
        <strain evidence="8 9">JCM 15661T</strain>
    </source>
</reference>
<dbReference type="Proteomes" id="UP000464624">
    <property type="component" value="Chromosome"/>
</dbReference>
<dbReference type="InterPro" id="IPR009057">
    <property type="entry name" value="Homeodomain-like_sf"/>
</dbReference>
<evidence type="ECO:0000313" key="8">
    <source>
        <dbReference type="EMBL" id="BBU21159.1"/>
    </source>
</evidence>
<accession>A0AAD1LZQ2</accession>
<dbReference type="InterPro" id="IPR050109">
    <property type="entry name" value="HTH-type_TetR-like_transc_reg"/>
</dbReference>
<dbReference type="KEGG" id="mxe:MYXE_09480"/>
<dbReference type="GO" id="GO:0045892">
    <property type="term" value="P:negative regulation of DNA-templated transcription"/>
    <property type="evidence" value="ECO:0007669"/>
    <property type="project" value="UniProtKB-ARBA"/>
</dbReference>
<sequence>MGQSEKLRRPGYAPASNRLGRRGRHTRGRIVGSAAKLFVAKGFHGTSIEAIAKAVGGSRATVYQYFESKEAIFAELASKCEPAVLEHGQQLGRLGPDLEGMRNLHRWLRDWARLYDRYAMVFLEFPGVGTIEGLPQTDAGAVSDRYAQLVTERLRAAGVTGIEPGDATAALLRISHMVNLYRFRGMFGLRSEKTTSESLSIAMQLLLFPETPVHVIETVAAPGSVTPSEGTLPSMVMHTPPDEPELPGPSPIREDILAAGSLLFLERGYYSVAMDEIASAANVSRATLYRHFGNKAKILDELTGRAVVEGKHLAAELYQLADASSGFDQLHAWLARYVRFHRSYGGVIRAWYDGTLGQRLAEMVSHGITPFQLAATALLRRAELPPGMDLRVGAAIFIAVLGRMAERSMSHHRTETDYDTAGLMLLILRRSLLGDWGHCR</sequence>
<dbReference type="Pfam" id="PF00440">
    <property type="entry name" value="TetR_N"/>
    <property type="match status" value="2"/>
</dbReference>
<keyword evidence="4" id="KW-0804">Transcription</keyword>
<keyword evidence="2" id="KW-0805">Transcription regulation</keyword>
<dbReference type="RefSeq" id="WP_085197094.1">
    <property type="nucleotide sequence ID" value="NZ_AP022314.1"/>
</dbReference>
<name>A0AAD1LZQ2_MYCXE</name>
<evidence type="ECO:0000256" key="1">
    <source>
        <dbReference type="ARBA" id="ARBA00011738"/>
    </source>
</evidence>
<keyword evidence="3 5" id="KW-0238">DNA-binding</keyword>
<evidence type="ECO:0000256" key="4">
    <source>
        <dbReference type="ARBA" id="ARBA00023163"/>
    </source>
</evidence>
<dbReference type="FunFam" id="1.10.10.60:FF:000141">
    <property type="entry name" value="TetR family transcriptional regulator"/>
    <property type="match status" value="1"/>
</dbReference>